<protein>
    <submittedName>
        <fullName evidence="5">Branched-chain amino acid ABC transporter substrate-binding protein</fullName>
    </submittedName>
</protein>
<name>A0A4Y4CW10_ZOORA</name>
<evidence type="ECO:0000259" key="4">
    <source>
        <dbReference type="Pfam" id="PF13458"/>
    </source>
</evidence>
<dbReference type="PANTHER" id="PTHR30483">
    <property type="entry name" value="LEUCINE-SPECIFIC-BINDING PROTEIN"/>
    <property type="match status" value="1"/>
</dbReference>
<feature type="signal peptide" evidence="3">
    <location>
        <begin position="1"/>
        <end position="21"/>
    </location>
</feature>
<dbReference type="InterPro" id="IPR051010">
    <property type="entry name" value="BCAA_transport"/>
</dbReference>
<dbReference type="SUPFAM" id="SSF53822">
    <property type="entry name" value="Periplasmic binding protein-like I"/>
    <property type="match status" value="1"/>
</dbReference>
<comment type="similarity">
    <text evidence="1">Belongs to the leucine-binding protein family.</text>
</comment>
<comment type="caution">
    <text evidence="5">The sequence shown here is derived from an EMBL/GenBank/DDBJ whole genome shotgun (WGS) entry which is preliminary data.</text>
</comment>
<evidence type="ECO:0000256" key="2">
    <source>
        <dbReference type="ARBA" id="ARBA00022729"/>
    </source>
</evidence>
<dbReference type="RefSeq" id="WP_141351305.1">
    <property type="nucleotide sequence ID" value="NZ_BJNV01000024.1"/>
</dbReference>
<accession>A0A4Y4CW10</accession>
<evidence type="ECO:0000313" key="6">
    <source>
        <dbReference type="Proteomes" id="UP000318422"/>
    </source>
</evidence>
<dbReference type="Gene3D" id="3.40.50.2300">
    <property type="match status" value="2"/>
</dbReference>
<reference evidence="5 6" key="1">
    <citation type="submission" date="2019-06" db="EMBL/GenBank/DDBJ databases">
        <title>Whole genome shotgun sequence of Zoogloea ramigera NBRC 15342.</title>
        <authorList>
            <person name="Hosoyama A."/>
            <person name="Uohara A."/>
            <person name="Ohji S."/>
            <person name="Ichikawa N."/>
        </authorList>
    </citation>
    <scope>NUCLEOTIDE SEQUENCE [LARGE SCALE GENOMIC DNA]</scope>
    <source>
        <strain evidence="5 6">NBRC 15342</strain>
    </source>
</reference>
<evidence type="ECO:0000313" key="5">
    <source>
        <dbReference type="EMBL" id="GEC95654.1"/>
    </source>
</evidence>
<gene>
    <name evidence="5" type="ORF">ZRA01_17270</name>
</gene>
<evidence type="ECO:0000256" key="1">
    <source>
        <dbReference type="ARBA" id="ARBA00010062"/>
    </source>
</evidence>
<feature type="domain" description="Leucine-binding protein" evidence="4">
    <location>
        <begin position="23"/>
        <end position="357"/>
    </location>
</feature>
<keyword evidence="2 3" id="KW-0732">Signal</keyword>
<keyword evidence="6" id="KW-1185">Reference proteome</keyword>
<dbReference type="InterPro" id="IPR028081">
    <property type="entry name" value="Leu-bd"/>
</dbReference>
<dbReference type="Pfam" id="PF13458">
    <property type="entry name" value="Peripla_BP_6"/>
    <property type="match status" value="1"/>
</dbReference>
<proteinExistence type="inferred from homology"/>
<dbReference type="EMBL" id="BJNV01000024">
    <property type="protein sequence ID" value="GEC95654.1"/>
    <property type="molecule type" value="Genomic_DNA"/>
</dbReference>
<dbReference type="InterPro" id="IPR028082">
    <property type="entry name" value="Peripla_BP_I"/>
</dbReference>
<dbReference type="OrthoDB" id="5290698at2"/>
<evidence type="ECO:0000256" key="3">
    <source>
        <dbReference type="SAM" id="SignalP"/>
    </source>
</evidence>
<dbReference type="AlphaFoldDB" id="A0A4Y4CW10"/>
<dbReference type="PANTHER" id="PTHR30483:SF38">
    <property type="entry name" value="BLR7848 PROTEIN"/>
    <property type="match status" value="1"/>
</dbReference>
<dbReference type="CDD" id="cd06333">
    <property type="entry name" value="PBP1_ABC_RPA1789-like"/>
    <property type="match status" value="1"/>
</dbReference>
<feature type="chain" id="PRO_5021250448" evidence="3">
    <location>
        <begin position="22"/>
        <end position="379"/>
    </location>
</feature>
<organism evidence="5 6">
    <name type="scientific">Zoogloea ramigera</name>
    <dbReference type="NCBI Taxonomy" id="350"/>
    <lineage>
        <taxon>Bacteria</taxon>
        <taxon>Pseudomonadati</taxon>
        <taxon>Pseudomonadota</taxon>
        <taxon>Betaproteobacteria</taxon>
        <taxon>Rhodocyclales</taxon>
        <taxon>Zoogloeaceae</taxon>
        <taxon>Zoogloea</taxon>
    </lineage>
</organism>
<dbReference type="Proteomes" id="UP000318422">
    <property type="component" value="Unassembled WGS sequence"/>
</dbReference>
<sequence length="379" mass="39729">MNKQRVLSTLVLLAATGAAQADINIGVSVSATGPAASLGIPEKNTFAILPTSIGGEKINYIVLDDATDPGQATKNARKLITEDKVDVLVGSSSTPACAAIAEVANETQTPQVAMCPVDLPAAKNTWVFRAPQHNSLMAKALVGHMKETGVKTLGFIGFSDPYGEDWLKQITAATEAAGIKLIAVERYNRTDTSVSGQVLKLVAAKPDAVMVAGSGTPAALPHSTLFERGFKGQIYQTHAAANKEFLKVGGKAVEGGILPIGPVAVAAQLPDSHPSKKPALEYIKLYEAKYGPGSVSSFGAYAFDAYKLIEKAVPTALKAGKPGTPAFRKGLRDALEAEREVAGAHGVFNMSANDHFGLDERARVLVRVQGGEWKVLSGK</sequence>